<feature type="transmembrane region" description="Helical" evidence="1">
    <location>
        <begin position="7"/>
        <end position="27"/>
    </location>
</feature>
<keyword evidence="1" id="KW-0812">Transmembrane</keyword>
<dbReference type="AlphaFoldDB" id="A0A6C0BZ34"/>
<dbReference type="EMBL" id="MN739279">
    <property type="protein sequence ID" value="QHS96784.1"/>
    <property type="molecule type" value="Genomic_DNA"/>
</dbReference>
<evidence type="ECO:0008006" key="3">
    <source>
        <dbReference type="Google" id="ProtNLM"/>
    </source>
</evidence>
<accession>A0A6C0BZ34</accession>
<proteinExistence type="predicted"/>
<keyword evidence="1" id="KW-0472">Membrane</keyword>
<evidence type="ECO:0000256" key="1">
    <source>
        <dbReference type="SAM" id="Phobius"/>
    </source>
</evidence>
<protein>
    <recommendedName>
        <fullName evidence="3">CPW-WPC domain-containing protein</fullName>
    </recommendedName>
</protein>
<reference evidence="2" key="1">
    <citation type="journal article" date="2020" name="Nature">
        <title>Giant virus diversity and host interactions through global metagenomics.</title>
        <authorList>
            <person name="Schulz F."/>
            <person name="Roux S."/>
            <person name="Paez-Espino D."/>
            <person name="Jungbluth S."/>
            <person name="Walsh D.A."/>
            <person name="Denef V.J."/>
            <person name="McMahon K.D."/>
            <person name="Konstantinidis K.T."/>
            <person name="Eloe-Fadrosh E.A."/>
            <person name="Kyrpides N.C."/>
            <person name="Woyke T."/>
        </authorList>
    </citation>
    <scope>NUCLEOTIDE SEQUENCE</scope>
    <source>
        <strain evidence="2">GVMAG-M-3300020166-5</strain>
    </source>
</reference>
<name>A0A6C0BZ34_9ZZZZ</name>
<organism evidence="2">
    <name type="scientific">viral metagenome</name>
    <dbReference type="NCBI Taxonomy" id="1070528"/>
    <lineage>
        <taxon>unclassified sequences</taxon>
        <taxon>metagenomes</taxon>
        <taxon>organismal metagenomes</taxon>
    </lineage>
</organism>
<keyword evidence="1" id="KW-1133">Transmembrane helix</keyword>
<sequence>MNSFQNTVMIVAIVILIICLIAIGVALSGHSSSDVFPPVIAKCPDYWEASPSGCINTYNLGYDVGKCKTVPFSEGASNCQRQSWARGCNLTWDGITNSDDLCSVSTTSYS</sequence>
<evidence type="ECO:0000313" key="2">
    <source>
        <dbReference type="EMBL" id="QHS96784.1"/>
    </source>
</evidence>